<evidence type="ECO:0000259" key="6">
    <source>
        <dbReference type="Pfam" id="PF08281"/>
    </source>
</evidence>
<dbReference type="SUPFAM" id="SSF88659">
    <property type="entry name" value="Sigma3 and sigma4 domains of RNA polymerase sigma factors"/>
    <property type="match status" value="1"/>
</dbReference>
<keyword evidence="1" id="KW-0805">Transcription regulation</keyword>
<dbReference type="SUPFAM" id="SSF88946">
    <property type="entry name" value="Sigma2 domain of RNA polymerase sigma factors"/>
    <property type="match status" value="1"/>
</dbReference>
<accession>A0A9X2MJC5</accession>
<evidence type="ECO:0000256" key="3">
    <source>
        <dbReference type="ARBA" id="ARBA00023125"/>
    </source>
</evidence>
<reference evidence="7" key="1">
    <citation type="submission" date="2022-07" db="EMBL/GenBank/DDBJ databases">
        <title>Enhanced cultured diversity of the mouse gut microbiota enables custom-made synthetic communities.</title>
        <authorList>
            <person name="Afrizal A."/>
        </authorList>
    </citation>
    <scope>NUCLEOTIDE SEQUENCE</scope>
    <source>
        <strain evidence="7">DSM 29482</strain>
    </source>
</reference>
<protein>
    <submittedName>
        <fullName evidence="7">Sigma-70 family RNA polymerase sigma factor</fullName>
    </submittedName>
</protein>
<keyword evidence="3" id="KW-0238">DNA-binding</keyword>
<dbReference type="GO" id="GO:0006352">
    <property type="term" value="P:DNA-templated transcription initiation"/>
    <property type="evidence" value="ECO:0007669"/>
    <property type="project" value="InterPro"/>
</dbReference>
<dbReference type="AlphaFoldDB" id="A0A9X2MJC5"/>
<dbReference type="Pfam" id="PF04542">
    <property type="entry name" value="Sigma70_r2"/>
    <property type="match status" value="1"/>
</dbReference>
<dbReference type="InterPro" id="IPR013324">
    <property type="entry name" value="RNA_pol_sigma_r3/r4-like"/>
</dbReference>
<feature type="domain" description="RNA polymerase sigma factor 70 region 4 type 2" evidence="6">
    <location>
        <begin position="127"/>
        <end position="179"/>
    </location>
</feature>
<dbReference type="Gene3D" id="1.20.140.160">
    <property type="match status" value="1"/>
</dbReference>
<name>A0A9X2MJC5_9FIRM</name>
<dbReference type="EMBL" id="JANJZL010000008">
    <property type="protein sequence ID" value="MCR2044719.1"/>
    <property type="molecule type" value="Genomic_DNA"/>
</dbReference>
<keyword evidence="4" id="KW-0804">Transcription</keyword>
<evidence type="ECO:0000259" key="5">
    <source>
        <dbReference type="Pfam" id="PF04542"/>
    </source>
</evidence>
<evidence type="ECO:0000313" key="7">
    <source>
        <dbReference type="EMBL" id="MCR2044719.1"/>
    </source>
</evidence>
<evidence type="ECO:0000256" key="1">
    <source>
        <dbReference type="ARBA" id="ARBA00023015"/>
    </source>
</evidence>
<dbReference type="Proteomes" id="UP001142078">
    <property type="component" value="Unassembled WGS sequence"/>
</dbReference>
<keyword evidence="2" id="KW-0731">Sigma factor</keyword>
<dbReference type="GO" id="GO:0003677">
    <property type="term" value="F:DNA binding"/>
    <property type="evidence" value="ECO:0007669"/>
    <property type="project" value="UniProtKB-KW"/>
</dbReference>
<dbReference type="RefSeq" id="WP_042678725.1">
    <property type="nucleotide sequence ID" value="NZ_CABKTM010000007.1"/>
</dbReference>
<evidence type="ECO:0000313" key="8">
    <source>
        <dbReference type="Proteomes" id="UP001142078"/>
    </source>
</evidence>
<dbReference type="InterPro" id="IPR013325">
    <property type="entry name" value="RNA_pol_sigma_r2"/>
</dbReference>
<evidence type="ECO:0000256" key="4">
    <source>
        <dbReference type="ARBA" id="ARBA00023163"/>
    </source>
</evidence>
<comment type="caution">
    <text evidence="7">The sequence shown here is derived from an EMBL/GenBank/DDBJ whole genome shotgun (WGS) entry which is preliminary data.</text>
</comment>
<evidence type="ECO:0000256" key="2">
    <source>
        <dbReference type="ARBA" id="ARBA00023082"/>
    </source>
</evidence>
<proteinExistence type="predicted"/>
<keyword evidence="8" id="KW-1185">Reference proteome</keyword>
<dbReference type="InterPro" id="IPR014284">
    <property type="entry name" value="RNA_pol_sigma-70_dom"/>
</dbReference>
<gene>
    <name evidence="7" type="ORF">NSA23_11440</name>
</gene>
<dbReference type="InterPro" id="IPR007627">
    <property type="entry name" value="RNA_pol_sigma70_r2"/>
</dbReference>
<dbReference type="GO" id="GO:0016987">
    <property type="term" value="F:sigma factor activity"/>
    <property type="evidence" value="ECO:0007669"/>
    <property type="project" value="UniProtKB-KW"/>
</dbReference>
<organism evidence="7 8">
    <name type="scientific">Anaerosalibacter massiliensis</name>
    <dbReference type="NCBI Taxonomy" id="1347392"/>
    <lineage>
        <taxon>Bacteria</taxon>
        <taxon>Bacillati</taxon>
        <taxon>Bacillota</taxon>
        <taxon>Tissierellia</taxon>
        <taxon>Tissierellales</taxon>
        <taxon>Sporanaerobacteraceae</taxon>
        <taxon>Anaerosalibacter</taxon>
    </lineage>
</organism>
<dbReference type="NCBIfam" id="TIGR02937">
    <property type="entry name" value="sigma70-ECF"/>
    <property type="match status" value="1"/>
</dbReference>
<dbReference type="Pfam" id="PF08281">
    <property type="entry name" value="Sigma70_r4_2"/>
    <property type="match status" value="1"/>
</dbReference>
<dbReference type="InterPro" id="IPR013249">
    <property type="entry name" value="RNA_pol_sigma70_r4_t2"/>
</dbReference>
<dbReference type="Gene3D" id="1.20.120.1810">
    <property type="match status" value="1"/>
</dbReference>
<sequence>MYREIESLVTLGKKGDRSSKEKLLFKLKPLILSSIKRYYNDYSQYDDFIQEGYEIILSCIKNYDNSKETKFLGYVKLQLKYHYLDKHKEKSLLSLNETIDDGEEFIDYIKDDGFGPLEIAINNQERESLYRGLSSLSKRQREIFINYYIKGMNMVDISKELDISYRTVVNTKTKAVEKMKKIINKNI</sequence>
<dbReference type="PANTHER" id="PTHR30385">
    <property type="entry name" value="SIGMA FACTOR F FLAGELLAR"/>
    <property type="match status" value="1"/>
</dbReference>
<feature type="domain" description="RNA polymerase sigma-70 region 2" evidence="5">
    <location>
        <begin position="27"/>
        <end position="75"/>
    </location>
</feature>